<protein>
    <submittedName>
        <fullName evidence="5">DNA polymerase Y family protein</fullName>
    </submittedName>
</protein>
<dbReference type="Gene3D" id="3.30.70.270">
    <property type="match status" value="1"/>
</dbReference>
<evidence type="ECO:0000313" key="6">
    <source>
        <dbReference type="Proteomes" id="UP000297643"/>
    </source>
</evidence>
<dbReference type="Gene3D" id="3.40.1170.60">
    <property type="match status" value="1"/>
</dbReference>
<organism evidence="5 6">
    <name type="scientific">Cryobacterium mannosilyticum</name>
    <dbReference type="NCBI Taxonomy" id="1259190"/>
    <lineage>
        <taxon>Bacteria</taxon>
        <taxon>Bacillati</taxon>
        <taxon>Actinomycetota</taxon>
        <taxon>Actinomycetes</taxon>
        <taxon>Micrococcales</taxon>
        <taxon>Microbacteriaceae</taxon>
        <taxon>Cryobacterium</taxon>
    </lineage>
</organism>
<comment type="caution">
    <text evidence="5">The sequence shown here is derived from an EMBL/GenBank/DDBJ whole genome shotgun (WGS) entry which is preliminary data.</text>
</comment>
<sequence length="521" mass="55294">MSSPSRTIVLWCPDWPVAAARAETGLPRDAPLALISQGTVFASSASARADGVRRGLTLREAQYRCGSLVALPHDPLLDERAFEPVLARLEEVAPGVATIRPGTGAVRARGPARYYGGEEPAGQSMRDAVLDLGVADARVGIADGPFAAEQAARSAQRAEVRAVPPGHSSGFLAGMPVALVVDARLTMLLRRLGVHTLGDLAALPAAQVAQRFGPAGLAAQAQARGVDPAPLQARVPPPQRDLLLRFEPPLDRIDQVAFAARAPADSFVDGLAGAHLVCTTLLVEVGLDSGRTLGRSWRHPRWFDAADVVDRVRWQLQGSGAGDPGLDSAVCWLRILPEEVDAAGNHEPGLWGSGPDERIHHALSRVQSLLGHEGVVTAVVGGGRLLAERQVFVPWGDAPAGPRTGPAGAAAAPWPGSLAGPLPATVFRERRPVGLLTQDGSQVDVDERGLLPADPVQFSPSGRNDDLRSVAAWAGPWPVHEGWWRPGGGRQVDRVQIVDADGAAWLLHFDDRRWWAEARYD</sequence>
<reference evidence="5 6" key="1">
    <citation type="submission" date="2019-03" db="EMBL/GenBank/DDBJ databases">
        <title>Genomics of glacier-inhabiting Cryobacterium strains.</title>
        <authorList>
            <person name="Liu Q."/>
            <person name="Xin Y.-H."/>
        </authorList>
    </citation>
    <scope>NUCLEOTIDE SEQUENCE [LARGE SCALE GENOMIC DNA]</scope>
    <source>
        <strain evidence="5 6">RHLT2-21</strain>
    </source>
</reference>
<dbReference type="Pfam" id="PF00817">
    <property type="entry name" value="IMS"/>
    <property type="match status" value="1"/>
</dbReference>
<evidence type="ECO:0000259" key="4">
    <source>
        <dbReference type="PROSITE" id="PS50173"/>
    </source>
</evidence>
<comment type="similarity">
    <text evidence="1">Belongs to the DNA polymerase type-Y family.</text>
</comment>
<keyword evidence="6" id="KW-1185">Reference proteome</keyword>
<dbReference type="InterPro" id="IPR050356">
    <property type="entry name" value="SulA_CellDiv_inhibitor"/>
</dbReference>
<dbReference type="SUPFAM" id="SSF56672">
    <property type="entry name" value="DNA/RNA polymerases"/>
    <property type="match status" value="1"/>
</dbReference>
<gene>
    <name evidence="5" type="ORF">E3O32_02170</name>
</gene>
<dbReference type="CDD" id="cd03468">
    <property type="entry name" value="PolY_like"/>
    <property type="match status" value="1"/>
</dbReference>
<keyword evidence="2" id="KW-0227">DNA damage</keyword>
<proteinExistence type="inferred from homology"/>
<dbReference type="PROSITE" id="PS50173">
    <property type="entry name" value="UMUC"/>
    <property type="match status" value="1"/>
</dbReference>
<name>A0A4V6QGV1_9MICO</name>
<dbReference type="GO" id="GO:0006281">
    <property type="term" value="P:DNA repair"/>
    <property type="evidence" value="ECO:0007669"/>
    <property type="project" value="InterPro"/>
</dbReference>
<dbReference type="PANTHER" id="PTHR35369">
    <property type="entry name" value="BLR3025 PROTEIN-RELATED"/>
    <property type="match status" value="1"/>
</dbReference>
<dbReference type="InterPro" id="IPR001126">
    <property type="entry name" value="UmuC"/>
</dbReference>
<comment type="function">
    <text evidence="3">Poorly processive, error-prone DNA polymerase involved in untargeted mutagenesis. Copies undamaged DNA at stalled replication forks, which arise in vivo from mismatched or misaligned primer ends. These misaligned primers can be extended by PolIV. Exhibits no 3'-5' exonuclease (proofreading) activity. May be involved in translesional synthesis, in conjunction with the beta clamp from PolIII.</text>
</comment>
<dbReference type="EMBL" id="SOFM01000007">
    <property type="protein sequence ID" value="TFC07534.1"/>
    <property type="molecule type" value="Genomic_DNA"/>
</dbReference>
<dbReference type="Proteomes" id="UP000297643">
    <property type="component" value="Unassembled WGS sequence"/>
</dbReference>
<dbReference type="Gene3D" id="1.10.150.20">
    <property type="entry name" value="5' to 3' exonuclease, C-terminal subdomain"/>
    <property type="match status" value="1"/>
</dbReference>
<feature type="domain" description="UmuC" evidence="4">
    <location>
        <begin position="28"/>
        <end position="180"/>
    </location>
</feature>
<dbReference type="PANTHER" id="PTHR35369:SF2">
    <property type="entry name" value="BLR3025 PROTEIN"/>
    <property type="match status" value="1"/>
</dbReference>
<evidence type="ECO:0000256" key="2">
    <source>
        <dbReference type="ARBA" id="ARBA00022763"/>
    </source>
</evidence>
<dbReference type="InterPro" id="IPR043128">
    <property type="entry name" value="Rev_trsase/Diguanyl_cyclase"/>
</dbReference>
<evidence type="ECO:0000256" key="3">
    <source>
        <dbReference type="ARBA" id="ARBA00025589"/>
    </source>
</evidence>
<dbReference type="AlphaFoldDB" id="A0A4V6QGV1"/>
<evidence type="ECO:0000313" key="5">
    <source>
        <dbReference type="EMBL" id="TFC07534.1"/>
    </source>
</evidence>
<evidence type="ECO:0000256" key="1">
    <source>
        <dbReference type="ARBA" id="ARBA00010945"/>
    </source>
</evidence>
<accession>A0A4V6QGV1</accession>
<dbReference type="InterPro" id="IPR043502">
    <property type="entry name" value="DNA/RNA_pol_sf"/>
</dbReference>